<accession>A0A6J4TXN0</accession>
<dbReference type="AlphaFoldDB" id="A0A6J4TXN0"/>
<evidence type="ECO:0000256" key="1">
    <source>
        <dbReference type="SAM" id="MobiDB-lite"/>
    </source>
</evidence>
<protein>
    <submittedName>
        <fullName evidence="2">Uncharacterized protein</fullName>
    </submittedName>
</protein>
<name>A0A6J4TXN0_9ACTN</name>
<sequence>MPASRTRADYRRTTRYGNNGKNYPNWDRGGKMIDKIVIHVAQGSYSGMLG</sequence>
<feature type="region of interest" description="Disordered" evidence="1">
    <location>
        <begin position="1"/>
        <end position="24"/>
    </location>
</feature>
<gene>
    <name evidence="2" type="ORF">AVDCRST_MAG05-4743</name>
</gene>
<evidence type="ECO:0000313" key="2">
    <source>
        <dbReference type="EMBL" id="CAA9534716.1"/>
    </source>
</evidence>
<organism evidence="2">
    <name type="scientific">uncultured Rubrobacteraceae bacterium</name>
    <dbReference type="NCBI Taxonomy" id="349277"/>
    <lineage>
        <taxon>Bacteria</taxon>
        <taxon>Bacillati</taxon>
        <taxon>Actinomycetota</taxon>
        <taxon>Rubrobacteria</taxon>
        <taxon>Rubrobacterales</taxon>
        <taxon>Rubrobacteraceae</taxon>
        <taxon>environmental samples</taxon>
    </lineage>
</organism>
<feature type="compositionally biased region" description="Basic and acidic residues" evidence="1">
    <location>
        <begin position="1"/>
        <end position="12"/>
    </location>
</feature>
<reference evidence="2" key="1">
    <citation type="submission" date="2020-02" db="EMBL/GenBank/DDBJ databases">
        <authorList>
            <person name="Meier V. D."/>
        </authorList>
    </citation>
    <scope>NUCLEOTIDE SEQUENCE</scope>
    <source>
        <strain evidence="2">AVDCRST_MAG05</strain>
    </source>
</reference>
<proteinExistence type="predicted"/>
<dbReference type="EMBL" id="CADCVM010000511">
    <property type="protein sequence ID" value="CAA9534716.1"/>
    <property type="molecule type" value="Genomic_DNA"/>
</dbReference>